<evidence type="ECO:0000313" key="4">
    <source>
        <dbReference type="Proteomes" id="UP000248536"/>
    </source>
</evidence>
<dbReference type="Gene3D" id="3.40.1440.10">
    <property type="entry name" value="GIY-YIG endonuclease"/>
    <property type="match status" value="1"/>
</dbReference>
<keyword evidence="4" id="KW-1185">Reference proteome</keyword>
<sequence>MEEPQDDRKINREVVFQDIPILHREGQGFESLRAHKGFPCMGGLFLYTMFYTYILYSRVLDKFYIGYTENLEARLIKHNQFHKGFTGRAKDWEIKFVEGFVSKTEAMSREKQIKRWKSRKMIEKLIGK</sequence>
<reference evidence="3 4" key="1">
    <citation type="submission" date="2018-06" db="EMBL/GenBank/DDBJ databases">
        <title>Spongiibacterium sp. HME9304 Genome sequencing and assembly.</title>
        <authorList>
            <person name="Kang H."/>
            <person name="Kim H."/>
            <person name="Joh K."/>
        </authorList>
    </citation>
    <scope>NUCLEOTIDE SEQUENCE [LARGE SCALE GENOMIC DNA]</scope>
    <source>
        <strain evidence="3 4">HME9304</strain>
    </source>
</reference>
<organism evidence="3 4">
    <name type="scientific">Flagellimonas maritima</name>
    <dbReference type="NCBI Taxonomy" id="1383885"/>
    <lineage>
        <taxon>Bacteria</taxon>
        <taxon>Pseudomonadati</taxon>
        <taxon>Bacteroidota</taxon>
        <taxon>Flavobacteriia</taxon>
        <taxon>Flavobacteriales</taxon>
        <taxon>Flavobacteriaceae</taxon>
        <taxon>Flagellimonas</taxon>
    </lineage>
</organism>
<protein>
    <recommendedName>
        <fullName evidence="2">GIY-YIG domain-containing protein</fullName>
    </recommendedName>
</protein>
<dbReference type="InterPro" id="IPR000305">
    <property type="entry name" value="GIY-YIG_endonuc"/>
</dbReference>
<dbReference type="InterPro" id="IPR035901">
    <property type="entry name" value="GIY-YIG_endonuc_sf"/>
</dbReference>
<evidence type="ECO:0000313" key="3">
    <source>
        <dbReference type="EMBL" id="AWX43886.1"/>
    </source>
</evidence>
<dbReference type="CDD" id="cd10449">
    <property type="entry name" value="GIY-YIG_SLX1_like"/>
    <property type="match status" value="1"/>
</dbReference>
<evidence type="ECO:0000256" key="1">
    <source>
        <dbReference type="SAM" id="Phobius"/>
    </source>
</evidence>
<keyword evidence="1" id="KW-0812">Transmembrane</keyword>
<evidence type="ECO:0000259" key="2">
    <source>
        <dbReference type="PROSITE" id="PS50164"/>
    </source>
</evidence>
<dbReference type="Proteomes" id="UP000248536">
    <property type="component" value="Chromosome"/>
</dbReference>
<feature type="domain" description="GIY-YIG" evidence="2">
    <location>
        <begin position="48"/>
        <end position="124"/>
    </location>
</feature>
<keyword evidence="1" id="KW-0472">Membrane</keyword>
<dbReference type="Pfam" id="PF01541">
    <property type="entry name" value="GIY-YIG"/>
    <property type="match status" value="1"/>
</dbReference>
<dbReference type="EMBL" id="CP030104">
    <property type="protein sequence ID" value="AWX43886.1"/>
    <property type="molecule type" value="Genomic_DNA"/>
</dbReference>
<dbReference type="AlphaFoldDB" id="A0A2Z4LPZ7"/>
<dbReference type="SUPFAM" id="SSF82771">
    <property type="entry name" value="GIY-YIG endonuclease"/>
    <property type="match status" value="1"/>
</dbReference>
<name>A0A2Z4LPZ7_9FLAO</name>
<feature type="transmembrane region" description="Helical" evidence="1">
    <location>
        <begin position="36"/>
        <end position="56"/>
    </location>
</feature>
<dbReference type="KEGG" id="spon:HME9304_00878"/>
<proteinExistence type="predicted"/>
<accession>A0A2Z4LPZ7</accession>
<keyword evidence="1" id="KW-1133">Transmembrane helix</keyword>
<gene>
    <name evidence="3" type="ORF">HME9304_00878</name>
</gene>
<dbReference type="PROSITE" id="PS50164">
    <property type="entry name" value="GIY_YIG"/>
    <property type="match status" value="1"/>
</dbReference>